<evidence type="ECO:0000313" key="4">
    <source>
        <dbReference type="Proteomes" id="UP001372338"/>
    </source>
</evidence>
<reference evidence="3 4" key="1">
    <citation type="submission" date="2024-01" db="EMBL/GenBank/DDBJ databases">
        <title>The genomes of 5 underutilized Papilionoideae crops provide insights into root nodulation and disease resistanc.</title>
        <authorList>
            <person name="Yuan L."/>
        </authorList>
    </citation>
    <scope>NUCLEOTIDE SEQUENCE [LARGE SCALE GENOMIC DNA]</scope>
    <source>
        <strain evidence="3">ZHUSHIDOU_FW_LH</strain>
        <tissue evidence="3">Leaf</tissue>
    </source>
</reference>
<keyword evidence="2" id="KW-0472">Membrane</keyword>
<name>A0AAN9IDG1_CROPI</name>
<sequence length="243" mass="27466">MTDENPCVLYLRDQVVGGPVTYHEIHPTLRRMDFEDISDGEEDPNAASDSDEEIASEEELEDVQEEEIQEEFQEDVLEEDQNMEMWDMELNEDAAIWELDDLQEDFEIWEPDEEEDQEEGPVEWEFDPEEAPAVESSDDEEFCVCHKGYSSPFPLLFLSSFNPLLSVSHGLSLTAALLTATLLTATITLVICIAVSPHGDPHSPRTTFHDHPHHLQPPFVAPNTISSLSFSHSDPLTLSHSTL</sequence>
<comment type="caution">
    <text evidence="3">The sequence shown here is derived from an EMBL/GenBank/DDBJ whole genome shotgun (WGS) entry which is preliminary data.</text>
</comment>
<keyword evidence="2" id="KW-0812">Transmembrane</keyword>
<evidence type="ECO:0000313" key="3">
    <source>
        <dbReference type="EMBL" id="KAK7274194.1"/>
    </source>
</evidence>
<feature type="transmembrane region" description="Helical" evidence="2">
    <location>
        <begin position="171"/>
        <end position="195"/>
    </location>
</feature>
<accession>A0AAN9IDG1</accession>
<gene>
    <name evidence="3" type="ORF">RIF29_15274</name>
</gene>
<keyword evidence="2" id="KW-1133">Transmembrane helix</keyword>
<protein>
    <submittedName>
        <fullName evidence="3">Uncharacterized protein</fullName>
    </submittedName>
</protein>
<dbReference type="Proteomes" id="UP001372338">
    <property type="component" value="Unassembled WGS sequence"/>
</dbReference>
<feature type="region of interest" description="Disordered" evidence="1">
    <location>
        <begin position="36"/>
        <end position="69"/>
    </location>
</feature>
<organism evidence="3 4">
    <name type="scientific">Crotalaria pallida</name>
    <name type="common">Smooth rattlebox</name>
    <name type="synonym">Crotalaria striata</name>
    <dbReference type="NCBI Taxonomy" id="3830"/>
    <lineage>
        <taxon>Eukaryota</taxon>
        <taxon>Viridiplantae</taxon>
        <taxon>Streptophyta</taxon>
        <taxon>Embryophyta</taxon>
        <taxon>Tracheophyta</taxon>
        <taxon>Spermatophyta</taxon>
        <taxon>Magnoliopsida</taxon>
        <taxon>eudicotyledons</taxon>
        <taxon>Gunneridae</taxon>
        <taxon>Pentapetalae</taxon>
        <taxon>rosids</taxon>
        <taxon>fabids</taxon>
        <taxon>Fabales</taxon>
        <taxon>Fabaceae</taxon>
        <taxon>Papilionoideae</taxon>
        <taxon>50 kb inversion clade</taxon>
        <taxon>genistoids sensu lato</taxon>
        <taxon>core genistoids</taxon>
        <taxon>Crotalarieae</taxon>
        <taxon>Crotalaria</taxon>
    </lineage>
</organism>
<dbReference type="AlphaFoldDB" id="A0AAN9IDG1"/>
<evidence type="ECO:0000256" key="1">
    <source>
        <dbReference type="SAM" id="MobiDB-lite"/>
    </source>
</evidence>
<proteinExistence type="predicted"/>
<evidence type="ECO:0000256" key="2">
    <source>
        <dbReference type="SAM" id="Phobius"/>
    </source>
</evidence>
<dbReference type="EMBL" id="JAYWIO010000003">
    <property type="protein sequence ID" value="KAK7274194.1"/>
    <property type="molecule type" value="Genomic_DNA"/>
</dbReference>
<keyword evidence="4" id="KW-1185">Reference proteome</keyword>